<dbReference type="PaxDb" id="3218-PP1S29_100V6.1"/>
<dbReference type="Proteomes" id="UP000006727">
    <property type="component" value="Chromosome 9"/>
</dbReference>
<keyword evidence="2 5" id="KW-0812">Transmembrane</keyword>
<comment type="subcellular location">
    <subcellularLocation>
        <location evidence="1">Membrane</location>
        <topology evidence="1">Multi-pass membrane protein</topology>
    </subcellularLocation>
</comment>
<evidence type="ECO:0000313" key="8">
    <source>
        <dbReference type="Proteomes" id="UP000006727"/>
    </source>
</evidence>
<dbReference type="InParanoid" id="A0A2K1K328"/>
<comment type="caution">
    <text evidence="5">Lacks conserved residue(s) required for the propagation of feature annotation.</text>
</comment>
<feature type="transmembrane region" description="Helical" evidence="5">
    <location>
        <begin position="6"/>
        <end position="29"/>
    </location>
</feature>
<evidence type="ECO:0000256" key="4">
    <source>
        <dbReference type="ARBA" id="ARBA00023136"/>
    </source>
</evidence>
<reference evidence="7" key="3">
    <citation type="submission" date="2020-12" db="UniProtKB">
        <authorList>
            <consortium name="EnsemblPlants"/>
        </authorList>
    </citation>
    <scope>IDENTIFICATION</scope>
</reference>
<evidence type="ECO:0000256" key="3">
    <source>
        <dbReference type="ARBA" id="ARBA00022989"/>
    </source>
</evidence>
<protein>
    <submittedName>
        <fullName evidence="6 7">Uncharacterized protein</fullName>
    </submittedName>
</protein>
<name>A0A2K1K328_PHYPA</name>
<gene>
    <name evidence="6" type="ORF">PHYPA_012657</name>
</gene>
<sequence length="120" mass="13547">MDAYQAYLVIYLNAHMNVVSPELFVLAVMCHLYDYPQNHTLNLFLLGLLTVAMSLSIGISSSMALRTSLDLTTMVVVSLTGYTYWAAKKGMDFHFLGPLLFTSLLVLNFFGFIQIRYSTF</sequence>
<reference evidence="6 8" key="2">
    <citation type="journal article" date="2018" name="Plant J.">
        <title>The Physcomitrella patens chromosome-scale assembly reveals moss genome structure and evolution.</title>
        <authorList>
            <person name="Lang D."/>
            <person name="Ullrich K.K."/>
            <person name="Murat F."/>
            <person name="Fuchs J."/>
            <person name="Jenkins J."/>
            <person name="Haas F.B."/>
            <person name="Piednoel M."/>
            <person name="Gundlach H."/>
            <person name="Van Bel M."/>
            <person name="Meyberg R."/>
            <person name="Vives C."/>
            <person name="Morata J."/>
            <person name="Symeonidi A."/>
            <person name="Hiss M."/>
            <person name="Muchero W."/>
            <person name="Kamisugi Y."/>
            <person name="Saleh O."/>
            <person name="Blanc G."/>
            <person name="Decker E.L."/>
            <person name="van Gessel N."/>
            <person name="Grimwood J."/>
            <person name="Hayes R.D."/>
            <person name="Graham S.W."/>
            <person name="Gunter L.E."/>
            <person name="McDaniel S.F."/>
            <person name="Hoernstein S.N.W."/>
            <person name="Larsson A."/>
            <person name="Li F.W."/>
            <person name="Perroud P.F."/>
            <person name="Phillips J."/>
            <person name="Ranjan P."/>
            <person name="Rokshar D.S."/>
            <person name="Rothfels C.J."/>
            <person name="Schneider L."/>
            <person name="Shu S."/>
            <person name="Stevenson D.W."/>
            <person name="Thummler F."/>
            <person name="Tillich M."/>
            <person name="Villarreal Aguilar J.C."/>
            <person name="Widiez T."/>
            <person name="Wong G.K."/>
            <person name="Wymore A."/>
            <person name="Zhang Y."/>
            <person name="Zimmer A.D."/>
            <person name="Quatrano R.S."/>
            <person name="Mayer K.F.X."/>
            <person name="Goodstein D."/>
            <person name="Casacuberta J.M."/>
            <person name="Vandepoele K."/>
            <person name="Reski R."/>
            <person name="Cuming A.C."/>
            <person name="Tuskan G.A."/>
            <person name="Maumus F."/>
            <person name="Salse J."/>
            <person name="Schmutz J."/>
            <person name="Rensing S.A."/>
        </authorList>
    </citation>
    <scope>NUCLEOTIDE SEQUENCE [LARGE SCALE GENOMIC DNA]</scope>
    <source>
        <strain evidence="7 8">cv. Gransden 2004</strain>
    </source>
</reference>
<reference evidence="6 8" key="1">
    <citation type="journal article" date="2008" name="Science">
        <title>The Physcomitrella genome reveals evolutionary insights into the conquest of land by plants.</title>
        <authorList>
            <person name="Rensing S."/>
            <person name="Lang D."/>
            <person name="Zimmer A."/>
            <person name="Terry A."/>
            <person name="Salamov A."/>
            <person name="Shapiro H."/>
            <person name="Nishiyama T."/>
            <person name="Perroud P.-F."/>
            <person name="Lindquist E."/>
            <person name="Kamisugi Y."/>
            <person name="Tanahashi T."/>
            <person name="Sakakibara K."/>
            <person name="Fujita T."/>
            <person name="Oishi K."/>
            <person name="Shin-I T."/>
            <person name="Kuroki Y."/>
            <person name="Toyoda A."/>
            <person name="Suzuki Y."/>
            <person name="Hashimoto A."/>
            <person name="Yamaguchi K."/>
            <person name="Sugano A."/>
            <person name="Kohara Y."/>
            <person name="Fujiyama A."/>
            <person name="Anterola A."/>
            <person name="Aoki S."/>
            <person name="Ashton N."/>
            <person name="Barbazuk W.B."/>
            <person name="Barker E."/>
            <person name="Bennetzen J."/>
            <person name="Bezanilla M."/>
            <person name="Blankenship R."/>
            <person name="Cho S.H."/>
            <person name="Dutcher S."/>
            <person name="Estelle M."/>
            <person name="Fawcett J.A."/>
            <person name="Gundlach H."/>
            <person name="Hanada K."/>
            <person name="Heyl A."/>
            <person name="Hicks K.A."/>
            <person name="Hugh J."/>
            <person name="Lohr M."/>
            <person name="Mayer K."/>
            <person name="Melkozernov A."/>
            <person name="Murata T."/>
            <person name="Nelson D."/>
            <person name="Pils B."/>
            <person name="Prigge M."/>
            <person name="Reiss B."/>
            <person name="Renner T."/>
            <person name="Rombauts S."/>
            <person name="Rushton P."/>
            <person name="Sanderfoot A."/>
            <person name="Schween G."/>
            <person name="Shiu S.-H."/>
            <person name="Stueber K."/>
            <person name="Theodoulou F.L."/>
            <person name="Tu H."/>
            <person name="Van de Peer Y."/>
            <person name="Verrier P.J."/>
            <person name="Waters E."/>
            <person name="Wood A."/>
            <person name="Yang L."/>
            <person name="Cove D."/>
            <person name="Cuming A."/>
            <person name="Hasebe M."/>
            <person name="Lucas S."/>
            <person name="Mishler D.B."/>
            <person name="Reski R."/>
            <person name="Grigoriev I."/>
            <person name="Quatrano R.S."/>
            <person name="Boore J.L."/>
        </authorList>
    </citation>
    <scope>NUCLEOTIDE SEQUENCE [LARGE SCALE GENOMIC DNA]</scope>
    <source>
        <strain evidence="7 8">cv. Gransden 2004</strain>
    </source>
</reference>
<dbReference type="OMA" id="IQIRYST"/>
<keyword evidence="3 5" id="KW-1133">Transmembrane helix</keyword>
<feature type="transmembrane region" description="Helical" evidence="5">
    <location>
        <begin position="41"/>
        <end position="65"/>
    </location>
</feature>
<dbReference type="PANTHER" id="PTHR23291">
    <property type="entry name" value="BAX INHIBITOR-RELATED"/>
    <property type="match status" value="1"/>
</dbReference>
<feature type="transmembrane region" description="Helical" evidence="5">
    <location>
        <begin position="99"/>
        <end position="117"/>
    </location>
</feature>
<evidence type="ECO:0000256" key="5">
    <source>
        <dbReference type="RuleBase" id="RU004379"/>
    </source>
</evidence>
<evidence type="ECO:0000313" key="6">
    <source>
        <dbReference type="EMBL" id="PNR48182.1"/>
    </source>
</evidence>
<proteinExistence type="inferred from homology"/>
<dbReference type="GO" id="GO:0030968">
    <property type="term" value="P:endoplasmic reticulum unfolded protein response"/>
    <property type="evidence" value="ECO:0000318"/>
    <property type="project" value="GO_Central"/>
</dbReference>
<dbReference type="EnsemblPlants" id="Pp3c9_13460V3.1">
    <property type="protein sequence ID" value="Pp3c9_13460V3.1"/>
    <property type="gene ID" value="Pp3c9_13460"/>
</dbReference>
<keyword evidence="4 5" id="KW-0472">Membrane</keyword>
<dbReference type="PANTHER" id="PTHR23291:SF50">
    <property type="entry name" value="PROTEIN LIFEGUARD 4"/>
    <property type="match status" value="1"/>
</dbReference>
<dbReference type="Gramene" id="Pp3c9_13460V3.1">
    <property type="protein sequence ID" value="Pp3c9_13460V3.1"/>
    <property type="gene ID" value="Pp3c9_13460"/>
</dbReference>
<dbReference type="GO" id="GO:0005262">
    <property type="term" value="F:calcium channel activity"/>
    <property type="evidence" value="ECO:0000318"/>
    <property type="project" value="GO_Central"/>
</dbReference>
<dbReference type="EMBL" id="ABEU02000009">
    <property type="protein sequence ID" value="PNR48182.1"/>
    <property type="molecule type" value="Genomic_DNA"/>
</dbReference>
<keyword evidence="8" id="KW-1185">Reference proteome</keyword>
<evidence type="ECO:0000313" key="7">
    <source>
        <dbReference type="EnsemblPlants" id="Pp3c9_13460V3.1"/>
    </source>
</evidence>
<dbReference type="AlphaFoldDB" id="A0A2K1K328"/>
<accession>A0A2K1K328</accession>
<comment type="similarity">
    <text evidence="5">Belongs to the BI1 family.</text>
</comment>
<dbReference type="GO" id="GO:0016020">
    <property type="term" value="C:membrane"/>
    <property type="evidence" value="ECO:0000318"/>
    <property type="project" value="GO_Central"/>
</dbReference>
<evidence type="ECO:0000256" key="2">
    <source>
        <dbReference type="ARBA" id="ARBA00022692"/>
    </source>
</evidence>
<dbReference type="InterPro" id="IPR006214">
    <property type="entry name" value="Bax_inhibitor_1-related"/>
</dbReference>
<evidence type="ECO:0000256" key="1">
    <source>
        <dbReference type="ARBA" id="ARBA00004141"/>
    </source>
</evidence>
<organism evidence="6">
    <name type="scientific">Physcomitrium patens</name>
    <name type="common">Spreading-leaved earth moss</name>
    <name type="synonym">Physcomitrella patens</name>
    <dbReference type="NCBI Taxonomy" id="3218"/>
    <lineage>
        <taxon>Eukaryota</taxon>
        <taxon>Viridiplantae</taxon>
        <taxon>Streptophyta</taxon>
        <taxon>Embryophyta</taxon>
        <taxon>Bryophyta</taxon>
        <taxon>Bryophytina</taxon>
        <taxon>Bryopsida</taxon>
        <taxon>Funariidae</taxon>
        <taxon>Funariales</taxon>
        <taxon>Funariaceae</taxon>
        <taxon>Physcomitrium</taxon>
    </lineage>
</organism>